<sequence length="76" mass="8119">MQANDAAECVTDQMAAADIQPVEHARQLIGHILHAVTGRNGALTQAGAVLVINHHAKILCQYRQLRLPETAGTAQP</sequence>
<comment type="caution">
    <text evidence="1">The sequence shown here is derived from an EMBL/GenBank/DDBJ whole genome shotgun (WGS) entry which is preliminary data.</text>
</comment>
<reference evidence="2" key="1">
    <citation type="submission" date="2013-09" db="EMBL/GenBank/DDBJ databases">
        <title>Corchorus olitorius genome sequencing.</title>
        <authorList>
            <person name="Alam M."/>
            <person name="Haque M.S."/>
            <person name="Islam M.S."/>
            <person name="Emdad E.M."/>
            <person name="Islam M.M."/>
            <person name="Ahmed B."/>
            <person name="Halim A."/>
            <person name="Hossen Q.M.M."/>
            <person name="Hossain M.Z."/>
            <person name="Ahmed R."/>
            <person name="Khan M.M."/>
            <person name="Islam R."/>
            <person name="Rashid M.M."/>
            <person name="Khan S.A."/>
            <person name="Rahman M.S."/>
            <person name="Alam M."/>
            <person name="Yahiya A.S."/>
            <person name="Khan M.S."/>
            <person name="Azam M.S."/>
            <person name="Haque T."/>
            <person name="Lashkar M.Z.H."/>
            <person name="Akhand A.I."/>
            <person name="Morshed G."/>
            <person name="Roy S."/>
            <person name="Uddin K.S."/>
            <person name="Rabeya T."/>
            <person name="Hossain A.S."/>
            <person name="Chowdhury A."/>
            <person name="Snigdha A.R."/>
            <person name="Mortoza M.S."/>
            <person name="Matin S.A."/>
            <person name="Hoque S.M.E."/>
            <person name="Islam M.K."/>
            <person name="Roy D.K."/>
            <person name="Haider R."/>
            <person name="Moosa M.M."/>
            <person name="Elias S.M."/>
            <person name="Hasan A.M."/>
            <person name="Jahan S."/>
            <person name="Shafiuddin M."/>
            <person name="Mahmood N."/>
            <person name="Shommy N.S."/>
        </authorList>
    </citation>
    <scope>NUCLEOTIDE SEQUENCE [LARGE SCALE GENOMIC DNA]</scope>
    <source>
        <strain evidence="2">cv. O-4</strain>
    </source>
</reference>
<dbReference type="EMBL" id="AWUE01004814">
    <property type="protein sequence ID" value="OMP13230.1"/>
    <property type="molecule type" value="Genomic_DNA"/>
</dbReference>
<organism evidence="1 2">
    <name type="scientific">Corchorus olitorius</name>
    <dbReference type="NCBI Taxonomy" id="93759"/>
    <lineage>
        <taxon>Eukaryota</taxon>
        <taxon>Viridiplantae</taxon>
        <taxon>Streptophyta</taxon>
        <taxon>Embryophyta</taxon>
        <taxon>Tracheophyta</taxon>
        <taxon>Spermatophyta</taxon>
        <taxon>Magnoliopsida</taxon>
        <taxon>eudicotyledons</taxon>
        <taxon>Gunneridae</taxon>
        <taxon>Pentapetalae</taxon>
        <taxon>rosids</taxon>
        <taxon>malvids</taxon>
        <taxon>Malvales</taxon>
        <taxon>Malvaceae</taxon>
        <taxon>Grewioideae</taxon>
        <taxon>Apeibeae</taxon>
        <taxon>Corchorus</taxon>
    </lineage>
</organism>
<proteinExistence type="predicted"/>
<gene>
    <name evidence="1" type="ORF">COLO4_02046</name>
</gene>
<evidence type="ECO:0000313" key="2">
    <source>
        <dbReference type="Proteomes" id="UP000187203"/>
    </source>
</evidence>
<evidence type="ECO:0000313" key="1">
    <source>
        <dbReference type="EMBL" id="OMP13230.1"/>
    </source>
</evidence>
<keyword evidence="2" id="KW-1185">Reference proteome</keyword>
<accession>A0A1R3L1S2</accession>
<dbReference type="Proteomes" id="UP000187203">
    <property type="component" value="Unassembled WGS sequence"/>
</dbReference>
<dbReference type="AlphaFoldDB" id="A0A1R3L1S2"/>
<protein>
    <submittedName>
        <fullName evidence="1">Uncharacterized protein</fullName>
    </submittedName>
</protein>
<name>A0A1R3L1S2_9ROSI</name>